<dbReference type="InterPro" id="IPR001839">
    <property type="entry name" value="TGF-b_C"/>
</dbReference>
<comment type="subcellular location">
    <subcellularLocation>
        <location evidence="1">Secreted</location>
    </subcellularLocation>
</comment>
<keyword evidence="4 6" id="KW-0339">Growth factor</keyword>
<evidence type="ECO:0000256" key="4">
    <source>
        <dbReference type="ARBA" id="ARBA00023030"/>
    </source>
</evidence>
<dbReference type="PROSITE" id="PS00250">
    <property type="entry name" value="TGF_BETA_1"/>
    <property type="match status" value="1"/>
</dbReference>
<evidence type="ECO:0000313" key="10">
    <source>
        <dbReference type="Proteomes" id="UP001608902"/>
    </source>
</evidence>
<dbReference type="SMART" id="SM00204">
    <property type="entry name" value="TGFB"/>
    <property type="match status" value="1"/>
</dbReference>
<evidence type="ECO:0000256" key="6">
    <source>
        <dbReference type="RuleBase" id="RU000354"/>
    </source>
</evidence>
<protein>
    <recommendedName>
        <fullName evidence="8">TGF-beta family profile domain-containing protein</fullName>
    </recommendedName>
</protein>
<sequence>MFLVWSISFFLLHTMCKTDQEVITVKPTEQQKIALRNVVTQLFDFDRTPLLAKRPPISRTTNAASKFMLKLYDEYQRTGSIDYQNDGNVVRSISPTIGHINGEEFLRYRLNTLKPSEHIIRAELHCKSRNKNRKSHEKFKELIGAQVVWSPTLFAKQKNFTHRLGVLSISKDSVIFNATASVLDAIHSNMSHLSIRFLHRGRSALPSITALRRFTPYLVVYSFKPMDNFYIGNESSHSEKPTGNGERVKRSSGGYYSYSYGESQKGTQAKRFHQTPVYLEEFLKRGPPITRRRKIRRENHRPKKLTDAFDPWYGFGKKKSRSKLAKRVTDQIQFNKLVYIPLDEIDSVVNHTRCRLYNLTISFKELGFKDVVQPESFSSNYCGGSCIVHREQDVDVTNHAIIQERLYLLNRDNLPPPCCAPNKLSGITVLYFTSYNDVALHRYNEVTVDSCACF</sequence>
<evidence type="ECO:0000256" key="3">
    <source>
        <dbReference type="ARBA" id="ARBA00022525"/>
    </source>
</evidence>
<gene>
    <name evidence="9" type="ORF">AB6A40_003223</name>
</gene>
<feature type="domain" description="TGF-beta family profile" evidence="8">
    <location>
        <begin position="321"/>
        <end position="454"/>
    </location>
</feature>
<evidence type="ECO:0000256" key="7">
    <source>
        <dbReference type="SAM" id="SignalP"/>
    </source>
</evidence>
<organism evidence="9 10">
    <name type="scientific">Gnathostoma spinigerum</name>
    <dbReference type="NCBI Taxonomy" id="75299"/>
    <lineage>
        <taxon>Eukaryota</taxon>
        <taxon>Metazoa</taxon>
        <taxon>Ecdysozoa</taxon>
        <taxon>Nematoda</taxon>
        <taxon>Chromadorea</taxon>
        <taxon>Rhabditida</taxon>
        <taxon>Spirurina</taxon>
        <taxon>Gnathostomatomorpha</taxon>
        <taxon>Gnathostomatoidea</taxon>
        <taxon>Gnathostomatidae</taxon>
        <taxon>Gnathostoma</taxon>
    </lineage>
</organism>
<feature type="signal peptide" evidence="7">
    <location>
        <begin position="1"/>
        <end position="18"/>
    </location>
</feature>
<evidence type="ECO:0000259" key="8">
    <source>
        <dbReference type="PROSITE" id="PS51362"/>
    </source>
</evidence>
<comment type="caution">
    <text evidence="9">The sequence shown here is derived from an EMBL/GenBank/DDBJ whole genome shotgun (WGS) entry which is preliminary data.</text>
</comment>
<evidence type="ECO:0000256" key="2">
    <source>
        <dbReference type="ARBA" id="ARBA00006656"/>
    </source>
</evidence>
<keyword evidence="3" id="KW-0964">Secreted</keyword>
<keyword evidence="7" id="KW-0732">Signal</keyword>
<evidence type="ECO:0000256" key="5">
    <source>
        <dbReference type="ARBA" id="ARBA00023157"/>
    </source>
</evidence>
<keyword evidence="5" id="KW-1015">Disulfide bond</keyword>
<reference evidence="9 10" key="1">
    <citation type="submission" date="2024-08" db="EMBL/GenBank/DDBJ databases">
        <title>Gnathostoma spinigerum genome.</title>
        <authorList>
            <person name="Gonzalez-Bertolin B."/>
            <person name="Monzon S."/>
            <person name="Zaballos A."/>
            <person name="Jimenez P."/>
            <person name="Dekumyoy P."/>
            <person name="Varona S."/>
            <person name="Cuesta I."/>
            <person name="Sumanam S."/>
            <person name="Adisakwattana P."/>
            <person name="Gasser R.B."/>
            <person name="Hernandez-Gonzalez A."/>
            <person name="Young N.D."/>
            <person name="Perteguer M.J."/>
        </authorList>
    </citation>
    <scope>NUCLEOTIDE SEQUENCE [LARGE SCALE GENOMIC DNA]</scope>
    <source>
        <strain evidence="9">AL3</strain>
        <tissue evidence="9">Liver</tissue>
    </source>
</reference>
<dbReference type="AlphaFoldDB" id="A0ABD6E8Y3"/>
<dbReference type="GO" id="GO:0008083">
    <property type="term" value="F:growth factor activity"/>
    <property type="evidence" value="ECO:0007669"/>
    <property type="project" value="UniProtKB-KW"/>
</dbReference>
<dbReference type="PROSITE" id="PS51362">
    <property type="entry name" value="TGF_BETA_2"/>
    <property type="match status" value="1"/>
</dbReference>
<dbReference type="Gene3D" id="2.10.90.10">
    <property type="entry name" value="Cystine-knot cytokines"/>
    <property type="match status" value="1"/>
</dbReference>
<dbReference type="InterPro" id="IPR017948">
    <property type="entry name" value="TGFb_CS"/>
</dbReference>
<dbReference type="InterPro" id="IPR029034">
    <property type="entry name" value="Cystine-knot_cytokine"/>
</dbReference>
<evidence type="ECO:0000313" key="9">
    <source>
        <dbReference type="EMBL" id="MFH4976514.1"/>
    </source>
</evidence>
<dbReference type="EMBL" id="JBGFUD010001608">
    <property type="protein sequence ID" value="MFH4976514.1"/>
    <property type="molecule type" value="Genomic_DNA"/>
</dbReference>
<dbReference type="PANTHER" id="PTHR11848">
    <property type="entry name" value="TGF-BETA FAMILY"/>
    <property type="match status" value="1"/>
</dbReference>
<proteinExistence type="inferred from homology"/>
<keyword evidence="10" id="KW-1185">Reference proteome</keyword>
<feature type="chain" id="PRO_5044775758" description="TGF-beta family profile domain-containing protein" evidence="7">
    <location>
        <begin position="19"/>
        <end position="454"/>
    </location>
</feature>
<dbReference type="InterPro" id="IPR015615">
    <property type="entry name" value="TGF-beta-rel"/>
</dbReference>
<evidence type="ECO:0000256" key="1">
    <source>
        <dbReference type="ARBA" id="ARBA00004613"/>
    </source>
</evidence>
<dbReference type="SUPFAM" id="SSF57501">
    <property type="entry name" value="Cystine-knot cytokines"/>
    <property type="match status" value="1"/>
</dbReference>
<comment type="similarity">
    <text evidence="2 6">Belongs to the TGF-beta family.</text>
</comment>
<accession>A0ABD6E8Y3</accession>
<name>A0ABD6E8Y3_9BILA</name>
<dbReference type="GO" id="GO:0005576">
    <property type="term" value="C:extracellular region"/>
    <property type="evidence" value="ECO:0007669"/>
    <property type="project" value="UniProtKB-SubCell"/>
</dbReference>
<dbReference type="Pfam" id="PF00019">
    <property type="entry name" value="TGF_beta"/>
    <property type="match status" value="1"/>
</dbReference>
<dbReference type="Proteomes" id="UP001608902">
    <property type="component" value="Unassembled WGS sequence"/>
</dbReference>